<dbReference type="CDD" id="cd19952">
    <property type="entry name" value="GT29"/>
    <property type="match status" value="1"/>
</dbReference>
<evidence type="ECO:0000256" key="8">
    <source>
        <dbReference type="ARBA" id="ARBA00023034"/>
    </source>
</evidence>
<evidence type="ECO:0000256" key="12">
    <source>
        <dbReference type="PIRSR" id="PIRSR005557-2"/>
    </source>
</evidence>
<keyword evidence="5" id="KW-0812">Transmembrane</keyword>
<sequence>MGLGPRRIGGPRKGSGLVWQLVQLVSLLGFISWVLSASMTKTKDLVPENGADQILRQYSKEERAPSAQAGKSKEIDQELLQQLTDALGSKEDSELWLRSHPRLVEYWQNRAIRKFSIRSMNHERFNALREKGLSEEAAYFMSFAEYPERKALFISSENVKTLKAGQMPSKKAIENFLPRESPQTRFETCAVVGNGGVLKRYAFGSAIDTHQAVFRLNQAPVKSYEKIVGSKTTYRVLNNKWTTVYFEDNVPSTTVPGGTKQLARYLINQEKPNTTFVVTRSESRIFESLASTQRRRRPDMDTLYMSPHIIRECRKMLIAYGEMSSGEEVPTEITPSTGLVAVYLAMQMCSGVSVYGFNLLDGKRKTDMKEANTTYHYFKHYADSEKLIAHPHHEFKLEGQLYQALQENGAVRLCGGIQSDSLLVEDGDCKFRAEELPPGG</sequence>
<dbReference type="InterPro" id="IPR012163">
    <property type="entry name" value="Sialyl_trans"/>
</dbReference>
<comment type="similarity">
    <text evidence="2">Belongs to the glycosyltransferase 29 family.</text>
</comment>
<evidence type="ECO:0000256" key="5">
    <source>
        <dbReference type="ARBA" id="ARBA00022692"/>
    </source>
</evidence>
<evidence type="ECO:0000313" key="14">
    <source>
        <dbReference type="Proteomes" id="UP000316726"/>
    </source>
</evidence>
<name>A0A5B8MMD7_9CHLO</name>
<dbReference type="AlphaFoldDB" id="A0A5B8MMD7"/>
<dbReference type="InterPro" id="IPR038578">
    <property type="entry name" value="GT29-like_sf"/>
</dbReference>
<dbReference type="Gene3D" id="3.90.1480.20">
    <property type="entry name" value="Glycosyl transferase family 29"/>
    <property type="match status" value="1"/>
</dbReference>
<dbReference type="Proteomes" id="UP000316726">
    <property type="component" value="Chromosome 4"/>
</dbReference>
<keyword evidence="9" id="KW-0472">Membrane</keyword>
<evidence type="ECO:0000313" key="13">
    <source>
        <dbReference type="EMBL" id="QDZ20825.1"/>
    </source>
</evidence>
<keyword evidence="7" id="KW-1133">Transmembrane helix</keyword>
<evidence type="ECO:0000256" key="6">
    <source>
        <dbReference type="ARBA" id="ARBA00022968"/>
    </source>
</evidence>
<evidence type="ECO:0000256" key="11">
    <source>
        <dbReference type="ARBA" id="ARBA00023180"/>
    </source>
</evidence>
<feature type="disulfide bond" evidence="12">
    <location>
        <begin position="189"/>
        <end position="349"/>
    </location>
</feature>
<dbReference type="InterPro" id="IPR001675">
    <property type="entry name" value="Glyco_trans_29"/>
</dbReference>
<keyword evidence="4 13" id="KW-0808">Transferase</keyword>
<gene>
    <name evidence="13" type="ORF">A3770_04p33430</name>
</gene>
<dbReference type="GO" id="GO:0000139">
    <property type="term" value="C:Golgi membrane"/>
    <property type="evidence" value="ECO:0007669"/>
    <property type="project" value="UniProtKB-SubCell"/>
</dbReference>
<dbReference type="GO" id="GO:0006491">
    <property type="term" value="P:N-glycan processing"/>
    <property type="evidence" value="ECO:0007669"/>
    <property type="project" value="TreeGrafter"/>
</dbReference>
<evidence type="ECO:0000256" key="10">
    <source>
        <dbReference type="ARBA" id="ARBA00023157"/>
    </source>
</evidence>
<evidence type="ECO:0000256" key="1">
    <source>
        <dbReference type="ARBA" id="ARBA00004323"/>
    </source>
</evidence>
<dbReference type="PANTHER" id="PTHR11987:SF53">
    <property type="entry name" value="ALPHA-2,8-SIALYLTRANSFERASE 8F-LIKE"/>
    <property type="match status" value="1"/>
</dbReference>
<keyword evidence="10" id="KW-1015">Disulfide bond</keyword>
<reference evidence="13 14" key="1">
    <citation type="submission" date="2018-07" db="EMBL/GenBank/DDBJ databases">
        <title>The complete nuclear genome of the prasinophyte Chloropicon primus (CCMP1205).</title>
        <authorList>
            <person name="Pombert J.-F."/>
            <person name="Otis C."/>
            <person name="Turmel M."/>
            <person name="Lemieux C."/>
        </authorList>
    </citation>
    <scope>NUCLEOTIDE SEQUENCE [LARGE SCALE GENOMIC DNA]</scope>
    <source>
        <strain evidence="13 14">CCMP1205</strain>
    </source>
</reference>
<evidence type="ECO:0000256" key="4">
    <source>
        <dbReference type="ARBA" id="ARBA00022679"/>
    </source>
</evidence>
<keyword evidence="3 13" id="KW-0328">Glycosyltransferase</keyword>
<dbReference type="Pfam" id="PF00777">
    <property type="entry name" value="Glyco_transf_29"/>
    <property type="match status" value="1"/>
</dbReference>
<dbReference type="GO" id="GO:0003828">
    <property type="term" value="F:alpha-N-acetylneuraminate alpha-2,8-sialyltransferase activity"/>
    <property type="evidence" value="ECO:0007669"/>
    <property type="project" value="TreeGrafter"/>
</dbReference>
<evidence type="ECO:0000256" key="7">
    <source>
        <dbReference type="ARBA" id="ARBA00022989"/>
    </source>
</evidence>
<comment type="subcellular location">
    <subcellularLocation>
        <location evidence="1">Golgi apparatus membrane</location>
        <topology evidence="1">Single-pass type II membrane protein</topology>
    </subcellularLocation>
</comment>
<keyword evidence="11" id="KW-0325">Glycoprotein</keyword>
<dbReference type="PANTHER" id="PTHR11987">
    <property type="entry name" value="ALPHA-2,8-SIALYLTRANSFERASE"/>
    <property type="match status" value="1"/>
</dbReference>
<organism evidence="13 14">
    <name type="scientific">Chloropicon primus</name>
    <dbReference type="NCBI Taxonomy" id="1764295"/>
    <lineage>
        <taxon>Eukaryota</taxon>
        <taxon>Viridiplantae</taxon>
        <taxon>Chlorophyta</taxon>
        <taxon>Chloropicophyceae</taxon>
        <taxon>Chloropicales</taxon>
        <taxon>Chloropicaceae</taxon>
        <taxon>Chloropicon</taxon>
    </lineage>
</organism>
<dbReference type="EMBL" id="CP031037">
    <property type="protein sequence ID" value="QDZ20825.1"/>
    <property type="molecule type" value="Genomic_DNA"/>
</dbReference>
<evidence type="ECO:0000256" key="3">
    <source>
        <dbReference type="ARBA" id="ARBA00022676"/>
    </source>
</evidence>
<protein>
    <submittedName>
        <fullName evidence="13">Sialyltransferase</fullName>
    </submittedName>
</protein>
<dbReference type="InterPro" id="IPR050943">
    <property type="entry name" value="Glycosyltr_29_Sialyltrsf"/>
</dbReference>
<keyword evidence="6" id="KW-0735">Signal-anchor</keyword>
<keyword evidence="14" id="KW-1185">Reference proteome</keyword>
<evidence type="ECO:0000256" key="9">
    <source>
        <dbReference type="ARBA" id="ARBA00023136"/>
    </source>
</evidence>
<evidence type="ECO:0000256" key="2">
    <source>
        <dbReference type="ARBA" id="ARBA00006003"/>
    </source>
</evidence>
<proteinExistence type="inferred from homology"/>
<dbReference type="PIRSF" id="PIRSF005557">
    <property type="entry name" value="Sialyl_trans"/>
    <property type="match status" value="1"/>
</dbReference>
<dbReference type="OrthoDB" id="10264956at2759"/>
<accession>A0A5B8MMD7</accession>
<dbReference type="GO" id="GO:0009311">
    <property type="term" value="P:oligosaccharide metabolic process"/>
    <property type="evidence" value="ECO:0007669"/>
    <property type="project" value="TreeGrafter"/>
</dbReference>
<keyword evidence="8" id="KW-0333">Golgi apparatus</keyword>